<comment type="cofactor">
    <cofactor evidence="1">
        <name>heme</name>
        <dbReference type="ChEBI" id="CHEBI:30413"/>
    </cofactor>
</comment>
<evidence type="ECO:0000256" key="3">
    <source>
        <dbReference type="SAM" id="MobiDB-lite"/>
    </source>
</evidence>
<reference evidence="4" key="1">
    <citation type="journal article" date="2022" name="Plant J.">
        <title>Strategies of tolerance reflected in two North American maple genomes.</title>
        <authorList>
            <person name="McEvoy S.L."/>
            <person name="Sezen U.U."/>
            <person name="Trouern-Trend A."/>
            <person name="McMahon S.M."/>
            <person name="Schaberg P.G."/>
            <person name="Yang J."/>
            <person name="Wegrzyn J.L."/>
            <person name="Swenson N.G."/>
        </authorList>
    </citation>
    <scope>NUCLEOTIDE SEQUENCE</scope>
    <source>
        <strain evidence="4">91603</strain>
    </source>
</reference>
<evidence type="ECO:0008006" key="6">
    <source>
        <dbReference type="Google" id="ProtNLM"/>
    </source>
</evidence>
<evidence type="ECO:0000313" key="5">
    <source>
        <dbReference type="Proteomes" id="UP001064489"/>
    </source>
</evidence>
<comment type="similarity">
    <text evidence="2">Belongs to the cytochrome P450 family.</text>
</comment>
<accession>A0AAD5IDK3</accession>
<name>A0AAD5IDK3_ACENE</name>
<keyword evidence="5" id="KW-1185">Reference proteome</keyword>
<evidence type="ECO:0000256" key="2">
    <source>
        <dbReference type="RuleBase" id="RU000461"/>
    </source>
</evidence>
<dbReference type="PANTHER" id="PTHR47951">
    <property type="entry name" value="OS08G0547900 PROTEIN"/>
    <property type="match status" value="1"/>
</dbReference>
<proteinExistence type="inferred from homology"/>
<keyword evidence="2" id="KW-0560">Oxidoreductase</keyword>
<feature type="binding site" description="axial binding residue" evidence="1">
    <location>
        <position position="46"/>
    </location>
    <ligand>
        <name>heme</name>
        <dbReference type="ChEBI" id="CHEBI:30413"/>
    </ligand>
    <ligandPart>
        <name>Fe</name>
        <dbReference type="ChEBI" id="CHEBI:18248"/>
    </ligandPart>
</feature>
<dbReference type="SUPFAM" id="SSF48264">
    <property type="entry name" value="Cytochrome P450"/>
    <property type="match status" value="1"/>
</dbReference>
<keyword evidence="1 2" id="KW-0349">Heme</keyword>
<evidence type="ECO:0000313" key="4">
    <source>
        <dbReference type="EMBL" id="KAI9160894.1"/>
    </source>
</evidence>
<dbReference type="InterPro" id="IPR001128">
    <property type="entry name" value="Cyt_P450"/>
</dbReference>
<dbReference type="EMBL" id="JAJSOW010000106">
    <property type="protein sequence ID" value="KAI9160894.1"/>
    <property type="molecule type" value="Genomic_DNA"/>
</dbReference>
<dbReference type="InterPro" id="IPR017972">
    <property type="entry name" value="Cyt_P450_CS"/>
</dbReference>
<sequence>MSGRCKGTLRHGKIHWSSNLRRDAGKGEYKGNNYNFLPFGSGRRICPGISLAEKMILYVVSTLLHSFEWNIPHGTTLDLSEKFGLVTKMQEPLIAIPISKFWSGSQEDRNRRHKVGENFHNNSNVREEKFKRDVNSFLSKKEVDKGYIAKVVVEKGKKVLQRKFKVRPLVPFGECSKVAPYRLVKGSSNFGLSKGPNKDSWQSKLGYEDDCGPKIEELGLSYNIPMVDVSEVVASSNGLSESVPDTMDPLNVSPTQQGIQHKIEGPVLELKEGQSWAPPSSKCDTIQLEVDLGHILDRTKQKSKEIEALCSMDSKKRKGSKGGGMVNRHAMKTRNKKVVEEGS</sequence>
<keyword evidence="1 2" id="KW-0479">Metal-binding</keyword>
<dbReference type="Gene3D" id="1.10.630.10">
    <property type="entry name" value="Cytochrome P450"/>
    <property type="match status" value="1"/>
</dbReference>
<organism evidence="4 5">
    <name type="scientific">Acer negundo</name>
    <name type="common">Box elder</name>
    <dbReference type="NCBI Taxonomy" id="4023"/>
    <lineage>
        <taxon>Eukaryota</taxon>
        <taxon>Viridiplantae</taxon>
        <taxon>Streptophyta</taxon>
        <taxon>Embryophyta</taxon>
        <taxon>Tracheophyta</taxon>
        <taxon>Spermatophyta</taxon>
        <taxon>Magnoliopsida</taxon>
        <taxon>eudicotyledons</taxon>
        <taxon>Gunneridae</taxon>
        <taxon>Pentapetalae</taxon>
        <taxon>rosids</taxon>
        <taxon>malvids</taxon>
        <taxon>Sapindales</taxon>
        <taxon>Sapindaceae</taxon>
        <taxon>Hippocastanoideae</taxon>
        <taxon>Acereae</taxon>
        <taxon>Acer</taxon>
    </lineage>
</organism>
<keyword evidence="2" id="KW-0503">Monooxygenase</keyword>
<dbReference type="GO" id="GO:0004497">
    <property type="term" value="F:monooxygenase activity"/>
    <property type="evidence" value="ECO:0007669"/>
    <property type="project" value="UniProtKB-KW"/>
</dbReference>
<evidence type="ECO:0000256" key="1">
    <source>
        <dbReference type="PIRSR" id="PIRSR602401-1"/>
    </source>
</evidence>
<dbReference type="GO" id="GO:0005506">
    <property type="term" value="F:iron ion binding"/>
    <property type="evidence" value="ECO:0007669"/>
    <property type="project" value="InterPro"/>
</dbReference>
<protein>
    <recommendedName>
        <fullName evidence="6">Cytochrome P450</fullName>
    </recommendedName>
</protein>
<dbReference type="InterPro" id="IPR002401">
    <property type="entry name" value="Cyt_P450_E_grp-I"/>
</dbReference>
<keyword evidence="1 2" id="KW-0408">Iron</keyword>
<dbReference type="PRINTS" id="PR00463">
    <property type="entry name" value="EP450I"/>
</dbReference>
<dbReference type="Proteomes" id="UP001064489">
    <property type="component" value="Chromosome 2"/>
</dbReference>
<dbReference type="AlphaFoldDB" id="A0AAD5IDK3"/>
<dbReference type="GO" id="GO:0020037">
    <property type="term" value="F:heme binding"/>
    <property type="evidence" value="ECO:0007669"/>
    <property type="project" value="InterPro"/>
</dbReference>
<feature type="region of interest" description="Disordered" evidence="3">
    <location>
        <begin position="314"/>
        <end position="343"/>
    </location>
</feature>
<dbReference type="GO" id="GO:0016705">
    <property type="term" value="F:oxidoreductase activity, acting on paired donors, with incorporation or reduction of molecular oxygen"/>
    <property type="evidence" value="ECO:0007669"/>
    <property type="project" value="InterPro"/>
</dbReference>
<dbReference type="PANTHER" id="PTHR47951:SF8">
    <property type="entry name" value="CYTOCHROME P450 93A2-LIKE"/>
    <property type="match status" value="1"/>
</dbReference>
<dbReference type="InterPro" id="IPR036396">
    <property type="entry name" value="Cyt_P450_sf"/>
</dbReference>
<reference evidence="4" key="2">
    <citation type="submission" date="2023-02" db="EMBL/GenBank/DDBJ databases">
        <authorList>
            <person name="Swenson N.G."/>
            <person name="Wegrzyn J.L."/>
            <person name="Mcevoy S.L."/>
        </authorList>
    </citation>
    <scope>NUCLEOTIDE SEQUENCE</scope>
    <source>
        <strain evidence="4">91603</strain>
        <tissue evidence="4">Leaf</tissue>
    </source>
</reference>
<gene>
    <name evidence="4" type="ORF">LWI28_012521</name>
</gene>
<comment type="caution">
    <text evidence="4">The sequence shown here is derived from an EMBL/GenBank/DDBJ whole genome shotgun (WGS) entry which is preliminary data.</text>
</comment>
<dbReference type="Pfam" id="PF00067">
    <property type="entry name" value="p450"/>
    <property type="match status" value="1"/>
</dbReference>
<dbReference type="PROSITE" id="PS00086">
    <property type="entry name" value="CYTOCHROME_P450"/>
    <property type="match status" value="1"/>
</dbReference>